<keyword evidence="2" id="KW-1185">Reference proteome</keyword>
<dbReference type="EMBL" id="ML119828">
    <property type="protein sequence ID" value="RPA73241.1"/>
    <property type="molecule type" value="Genomic_DNA"/>
</dbReference>
<proteinExistence type="predicted"/>
<protein>
    <submittedName>
        <fullName evidence="1">Uncharacterized protein</fullName>
    </submittedName>
</protein>
<organism evidence="1 2">
    <name type="scientific">Ascobolus immersus RN42</name>
    <dbReference type="NCBI Taxonomy" id="1160509"/>
    <lineage>
        <taxon>Eukaryota</taxon>
        <taxon>Fungi</taxon>
        <taxon>Dikarya</taxon>
        <taxon>Ascomycota</taxon>
        <taxon>Pezizomycotina</taxon>
        <taxon>Pezizomycetes</taxon>
        <taxon>Pezizales</taxon>
        <taxon>Ascobolaceae</taxon>
        <taxon>Ascobolus</taxon>
    </lineage>
</organism>
<dbReference type="Proteomes" id="UP000275078">
    <property type="component" value="Unassembled WGS sequence"/>
</dbReference>
<dbReference type="AlphaFoldDB" id="A0A3N4HMD1"/>
<sequence length="604" mass="67912">MSNSNATQPTIQQPASCYVVTTKSFGPNPFYTSAITDTDVVHPFLNATTELVHLYILGMDKATQPRPCMVKLLTRSQPHDFHYGHGVGHATVQLKYNDATIGIRTFVLSFYYPAGANYNRAVARQMWAYEHQAISFMQCVKRDNSGSFDHFLPRFAKLSGAKANQAVGVCFVGTEASKDIEPCYFTLLEVSPDLGQCEMEPFWREESLSFAGKKVYRFNGDMPAAVIEFAKHQKAIYDTFNDAVQSVAGTPSSGNTRRFASNLTIGSIRYNHDRHAWQLGPLPAFASEKSIPGNSEISEGPFTDVWQWYLARIERIKNKALLQGGHVRSLQGKREESPALSEVPGLVEDCEPDFSTMSFGDGAYAHASTSGLPEFLSFDTLSENSGDSELYLTGRGRNVMLGPAASPQSGIAQEYLQSLGKSEEEVKKWNRAYDLADSLIEIITNFQRYENEAGEKAGGTHGVVLQPHEGWDGSSMPLLDSFRWQDSDKTRPSSLPWVTAPGWHLAEVVPDWRLRLSPRFLRRPDVPRHSRAERGWYRDLVDNIEDLFPSLPKDSPELLGQYGSDKCRKALFYWSTSLRQVYHREMHSGTKNIWQVKNLHRRLQ</sequence>
<evidence type="ECO:0000313" key="1">
    <source>
        <dbReference type="EMBL" id="RPA73241.1"/>
    </source>
</evidence>
<name>A0A3N4HMD1_ASCIM</name>
<gene>
    <name evidence="1" type="ORF">BJ508DRAFT_53607</name>
</gene>
<accession>A0A3N4HMD1</accession>
<evidence type="ECO:0000313" key="2">
    <source>
        <dbReference type="Proteomes" id="UP000275078"/>
    </source>
</evidence>
<reference evidence="1 2" key="1">
    <citation type="journal article" date="2018" name="Nat. Ecol. Evol.">
        <title>Pezizomycetes genomes reveal the molecular basis of ectomycorrhizal truffle lifestyle.</title>
        <authorList>
            <person name="Murat C."/>
            <person name="Payen T."/>
            <person name="Noel B."/>
            <person name="Kuo A."/>
            <person name="Morin E."/>
            <person name="Chen J."/>
            <person name="Kohler A."/>
            <person name="Krizsan K."/>
            <person name="Balestrini R."/>
            <person name="Da Silva C."/>
            <person name="Montanini B."/>
            <person name="Hainaut M."/>
            <person name="Levati E."/>
            <person name="Barry K.W."/>
            <person name="Belfiori B."/>
            <person name="Cichocki N."/>
            <person name="Clum A."/>
            <person name="Dockter R.B."/>
            <person name="Fauchery L."/>
            <person name="Guy J."/>
            <person name="Iotti M."/>
            <person name="Le Tacon F."/>
            <person name="Lindquist E.A."/>
            <person name="Lipzen A."/>
            <person name="Malagnac F."/>
            <person name="Mello A."/>
            <person name="Molinier V."/>
            <person name="Miyauchi S."/>
            <person name="Poulain J."/>
            <person name="Riccioni C."/>
            <person name="Rubini A."/>
            <person name="Sitrit Y."/>
            <person name="Splivallo R."/>
            <person name="Traeger S."/>
            <person name="Wang M."/>
            <person name="Zifcakova L."/>
            <person name="Wipf D."/>
            <person name="Zambonelli A."/>
            <person name="Paolocci F."/>
            <person name="Nowrousian M."/>
            <person name="Ottonello S."/>
            <person name="Baldrian P."/>
            <person name="Spatafora J.W."/>
            <person name="Henrissat B."/>
            <person name="Nagy L.G."/>
            <person name="Aury J.M."/>
            <person name="Wincker P."/>
            <person name="Grigoriev I.V."/>
            <person name="Bonfante P."/>
            <person name="Martin F.M."/>
        </authorList>
    </citation>
    <scope>NUCLEOTIDE SEQUENCE [LARGE SCALE GENOMIC DNA]</scope>
    <source>
        <strain evidence="1 2">RN42</strain>
    </source>
</reference>